<feature type="active site" evidence="1">
    <location>
        <position position="207"/>
    </location>
</feature>
<comment type="caution">
    <text evidence="4">The sequence shown here is derived from an EMBL/GenBank/DDBJ whole genome shotgun (WGS) entry which is preliminary data.</text>
</comment>
<feature type="binding site" evidence="2">
    <location>
        <begin position="211"/>
        <end position="218"/>
    </location>
    <ligand>
        <name>ATP</name>
        <dbReference type="ChEBI" id="CHEBI:30616"/>
    </ligand>
</feature>
<dbReference type="Pfam" id="PF02661">
    <property type="entry name" value="Fic"/>
    <property type="match status" value="1"/>
</dbReference>
<evidence type="ECO:0000259" key="3">
    <source>
        <dbReference type="PROSITE" id="PS51459"/>
    </source>
</evidence>
<dbReference type="STRING" id="421072.SAMN04488097_0051"/>
<evidence type="ECO:0000313" key="4">
    <source>
        <dbReference type="EMBL" id="KFC20752.1"/>
    </source>
</evidence>
<sequence>MEYIWQSEDFPKFIFNKREIIPLIQQFAHDLGEISGIVMGFSEANKQDLFAEIMLSEALKTSEIEGEYFSREDVMSSLKANLGIKDYHQNNRNKKANAIAHLMIEVQSSYHKPISEKILLDWHHILMENERGINAGQFRTGIEPMQVVSGKFGDFIIHYEAPPSEDLPLMIPQFLKWYNDFEMNDIGKIGEGVVLSALAHLYFETLHPFEDGNGRIGRALAEKALSEKLETLVFISISKSIEKDKNRYYEELKRAQRNLDVNSWMLYFCSILQDALLDSKNQALFTLKKTLFFDQFKNQLNERELKAIQKMTEMGENSFVGGMNAKKYMSINKISKATATRDLQHLSEIGVFLKSGGGRSISYQLNL</sequence>
<evidence type="ECO:0000256" key="1">
    <source>
        <dbReference type="PIRSR" id="PIRSR640198-1"/>
    </source>
</evidence>
<gene>
    <name evidence="4" type="ORF">IO89_10900</name>
</gene>
<dbReference type="InterPro" id="IPR003812">
    <property type="entry name" value="Fido"/>
</dbReference>
<dbReference type="Pfam" id="PF13776">
    <property type="entry name" value="DUF4172"/>
    <property type="match status" value="1"/>
</dbReference>
<keyword evidence="5" id="KW-1185">Reference proteome</keyword>
<feature type="binding site" evidence="2">
    <location>
        <begin position="248"/>
        <end position="249"/>
    </location>
    <ligand>
        <name>ATP</name>
        <dbReference type="ChEBI" id="CHEBI:30616"/>
    </ligand>
</feature>
<name>A0A085BE57_9FLAO</name>
<dbReference type="Proteomes" id="UP000028623">
    <property type="component" value="Unassembled WGS sequence"/>
</dbReference>
<dbReference type="InterPro" id="IPR040198">
    <property type="entry name" value="Fido_containing"/>
</dbReference>
<feature type="domain" description="Fido" evidence="3">
    <location>
        <begin position="114"/>
        <end position="270"/>
    </location>
</feature>
<dbReference type="PANTHER" id="PTHR13504">
    <property type="entry name" value="FIDO DOMAIN-CONTAINING PROTEIN DDB_G0283145"/>
    <property type="match status" value="1"/>
</dbReference>
<keyword evidence="2" id="KW-0067">ATP-binding</keyword>
<dbReference type="InterPro" id="IPR036597">
    <property type="entry name" value="Fido-like_dom_sf"/>
</dbReference>
<evidence type="ECO:0000313" key="5">
    <source>
        <dbReference type="Proteomes" id="UP000028623"/>
    </source>
</evidence>
<dbReference type="InterPro" id="IPR025230">
    <property type="entry name" value="DUF4172"/>
</dbReference>
<dbReference type="RefSeq" id="WP_034976273.1">
    <property type="nucleotide sequence ID" value="NZ_JPLY01000004.1"/>
</dbReference>
<reference evidence="4 5" key="1">
    <citation type="submission" date="2014-07" db="EMBL/GenBank/DDBJ databases">
        <title>Epilithonimonas lactis LMG 22401 Genome.</title>
        <authorList>
            <person name="Pipes S.E."/>
            <person name="Stropko S.J."/>
        </authorList>
    </citation>
    <scope>NUCLEOTIDE SEQUENCE [LARGE SCALE GENOMIC DNA]</scope>
    <source>
        <strain evidence="4 5">LMG 24401</strain>
    </source>
</reference>
<dbReference type="GO" id="GO:0005524">
    <property type="term" value="F:ATP binding"/>
    <property type="evidence" value="ECO:0007669"/>
    <property type="project" value="UniProtKB-KW"/>
</dbReference>
<dbReference type="InterPro" id="IPR036388">
    <property type="entry name" value="WH-like_DNA-bd_sf"/>
</dbReference>
<dbReference type="OrthoDB" id="9814400at2"/>
<protein>
    <submittedName>
        <fullName evidence="4">Cell filamentation protein Fic</fullName>
    </submittedName>
</protein>
<evidence type="ECO:0000256" key="2">
    <source>
        <dbReference type="PIRSR" id="PIRSR640198-2"/>
    </source>
</evidence>
<proteinExistence type="predicted"/>
<dbReference type="AlphaFoldDB" id="A0A085BE57"/>
<dbReference type="eggNOG" id="COG3177">
    <property type="taxonomic scope" value="Bacteria"/>
</dbReference>
<dbReference type="Gene3D" id="1.10.3290.10">
    <property type="entry name" value="Fido-like domain"/>
    <property type="match status" value="1"/>
</dbReference>
<dbReference type="PROSITE" id="PS51459">
    <property type="entry name" value="FIDO"/>
    <property type="match status" value="1"/>
</dbReference>
<organism evidence="4 5">
    <name type="scientific">Epilithonimonas lactis</name>
    <dbReference type="NCBI Taxonomy" id="421072"/>
    <lineage>
        <taxon>Bacteria</taxon>
        <taxon>Pseudomonadati</taxon>
        <taxon>Bacteroidota</taxon>
        <taxon>Flavobacteriia</taxon>
        <taxon>Flavobacteriales</taxon>
        <taxon>Weeksellaceae</taxon>
        <taxon>Chryseobacterium group</taxon>
        <taxon>Epilithonimonas</taxon>
    </lineage>
</organism>
<dbReference type="EMBL" id="JPLY01000004">
    <property type="protein sequence ID" value="KFC20752.1"/>
    <property type="molecule type" value="Genomic_DNA"/>
</dbReference>
<dbReference type="Gene3D" id="1.10.10.10">
    <property type="entry name" value="Winged helix-like DNA-binding domain superfamily/Winged helix DNA-binding domain"/>
    <property type="match status" value="1"/>
</dbReference>
<dbReference type="SUPFAM" id="SSF140931">
    <property type="entry name" value="Fic-like"/>
    <property type="match status" value="1"/>
</dbReference>
<accession>A0A085BE57</accession>
<keyword evidence="2" id="KW-0547">Nucleotide-binding</keyword>
<dbReference type="PANTHER" id="PTHR13504:SF33">
    <property type="entry name" value="FIC FAMILY PROTEIN"/>
    <property type="match status" value="1"/>
</dbReference>